<dbReference type="Proteomes" id="UP000282311">
    <property type="component" value="Unassembled WGS sequence"/>
</dbReference>
<evidence type="ECO:0000259" key="6">
    <source>
        <dbReference type="PROSITE" id="PS51462"/>
    </source>
</evidence>
<accession>A0A3B0CK49</accession>
<dbReference type="Gene3D" id="3.90.79.10">
    <property type="entry name" value="Nucleoside Triphosphate Pyrophosphohydrolase"/>
    <property type="match status" value="1"/>
</dbReference>
<dbReference type="PANTHER" id="PTHR43758:SF2">
    <property type="entry name" value="OXIDIZED PURINE NUCLEOSIDE TRIPHOSPHATE HYDROLASE"/>
    <property type="match status" value="1"/>
</dbReference>
<dbReference type="InterPro" id="IPR000086">
    <property type="entry name" value="NUDIX_hydrolase_dom"/>
</dbReference>
<dbReference type="InterPro" id="IPR015797">
    <property type="entry name" value="NUDIX_hydrolase-like_dom_sf"/>
</dbReference>
<gene>
    <name evidence="7" type="ORF">D7M11_10310</name>
</gene>
<dbReference type="EMBL" id="RBAH01000006">
    <property type="protein sequence ID" value="RKN84914.1"/>
    <property type="molecule type" value="Genomic_DNA"/>
</dbReference>
<dbReference type="GO" id="GO:0016818">
    <property type="term" value="F:hydrolase activity, acting on acid anhydrides, in phosphorus-containing anhydrides"/>
    <property type="evidence" value="ECO:0007669"/>
    <property type="project" value="TreeGrafter"/>
</dbReference>
<feature type="domain" description="Nudix hydrolase" evidence="6">
    <location>
        <begin position="1"/>
        <end position="131"/>
    </location>
</feature>
<evidence type="ECO:0000256" key="2">
    <source>
        <dbReference type="ARBA" id="ARBA00005582"/>
    </source>
</evidence>
<evidence type="ECO:0000256" key="5">
    <source>
        <dbReference type="ARBA" id="ARBA00022842"/>
    </source>
</evidence>
<evidence type="ECO:0000313" key="8">
    <source>
        <dbReference type="Proteomes" id="UP000282311"/>
    </source>
</evidence>
<keyword evidence="3" id="KW-0479">Metal-binding</keyword>
<sequence>MYKYTLCFIRRNNELLLLNRLKRPNMGRWNGIGGKFEPGETPFECVVRETREETGIVLDQAKLAGTVTWITNKTTSGMYVFIADVPASFVFETPVKVDEGILDWKRLDWILHPDNGGMADNVAQFLPTMLSGDLYDHRYTFDENERIIGYTAVPLQTGAPLQIL</sequence>
<dbReference type="PROSITE" id="PS00893">
    <property type="entry name" value="NUDIX_BOX"/>
    <property type="match status" value="1"/>
</dbReference>
<dbReference type="GO" id="GO:0046872">
    <property type="term" value="F:metal ion binding"/>
    <property type="evidence" value="ECO:0007669"/>
    <property type="project" value="UniProtKB-KW"/>
</dbReference>
<comment type="cofactor">
    <cofactor evidence="1">
        <name>Mg(2+)</name>
        <dbReference type="ChEBI" id="CHEBI:18420"/>
    </cofactor>
</comment>
<dbReference type="RefSeq" id="WP_120747120.1">
    <property type="nucleotide sequence ID" value="NZ_RBAH01000006.1"/>
</dbReference>
<organism evidence="7 8">
    <name type="scientific">Paenibacillus ginsengarvi</name>
    <dbReference type="NCBI Taxonomy" id="400777"/>
    <lineage>
        <taxon>Bacteria</taxon>
        <taxon>Bacillati</taxon>
        <taxon>Bacillota</taxon>
        <taxon>Bacilli</taxon>
        <taxon>Bacillales</taxon>
        <taxon>Paenibacillaceae</taxon>
        <taxon>Paenibacillus</taxon>
    </lineage>
</organism>
<reference evidence="7 8" key="1">
    <citation type="journal article" date="2007" name="Int. J. Syst. Evol. Microbiol.">
        <title>Paenibacillus ginsengarvi sp. nov., isolated from soil from ginseng cultivation.</title>
        <authorList>
            <person name="Yoon M.H."/>
            <person name="Ten L.N."/>
            <person name="Im W.T."/>
        </authorList>
    </citation>
    <scope>NUCLEOTIDE SEQUENCE [LARGE SCALE GENOMIC DNA]</scope>
    <source>
        <strain evidence="7 8">KCTC 13059</strain>
    </source>
</reference>
<dbReference type="AlphaFoldDB" id="A0A3B0CK49"/>
<comment type="caution">
    <text evidence="7">The sequence shown here is derived from an EMBL/GenBank/DDBJ whole genome shotgun (WGS) entry which is preliminary data.</text>
</comment>
<keyword evidence="8" id="KW-1185">Reference proteome</keyword>
<keyword evidence="5" id="KW-0460">Magnesium</keyword>
<dbReference type="InterPro" id="IPR020084">
    <property type="entry name" value="NUDIX_hydrolase_CS"/>
</dbReference>
<dbReference type="PROSITE" id="PS51462">
    <property type="entry name" value="NUDIX"/>
    <property type="match status" value="1"/>
</dbReference>
<name>A0A3B0CK49_9BACL</name>
<evidence type="ECO:0000256" key="1">
    <source>
        <dbReference type="ARBA" id="ARBA00001946"/>
    </source>
</evidence>
<dbReference type="GO" id="GO:0005737">
    <property type="term" value="C:cytoplasm"/>
    <property type="evidence" value="ECO:0007669"/>
    <property type="project" value="TreeGrafter"/>
</dbReference>
<protein>
    <submittedName>
        <fullName evidence="7">8-oxo-dGTP diphosphatase</fullName>
    </submittedName>
</protein>
<comment type="similarity">
    <text evidence="2">Belongs to the Nudix hydrolase family.</text>
</comment>
<dbReference type="OrthoDB" id="9804563at2"/>
<evidence type="ECO:0000256" key="4">
    <source>
        <dbReference type="ARBA" id="ARBA00022801"/>
    </source>
</evidence>
<dbReference type="PANTHER" id="PTHR43758">
    <property type="entry name" value="7,8-DIHYDRO-8-OXOGUANINE TRIPHOSPHATASE"/>
    <property type="match status" value="1"/>
</dbReference>
<evidence type="ECO:0000256" key="3">
    <source>
        <dbReference type="ARBA" id="ARBA00022723"/>
    </source>
</evidence>
<keyword evidence="4" id="KW-0378">Hydrolase</keyword>
<dbReference type="SUPFAM" id="SSF55811">
    <property type="entry name" value="Nudix"/>
    <property type="match status" value="1"/>
</dbReference>
<dbReference type="Pfam" id="PF00293">
    <property type="entry name" value="NUDIX"/>
    <property type="match status" value="1"/>
</dbReference>
<evidence type="ECO:0000313" key="7">
    <source>
        <dbReference type="EMBL" id="RKN84914.1"/>
    </source>
</evidence>
<dbReference type="CDD" id="cd18886">
    <property type="entry name" value="NUDIX_MutT_Nudt1"/>
    <property type="match status" value="1"/>
</dbReference>
<proteinExistence type="inferred from homology"/>